<evidence type="ECO:0000313" key="2">
    <source>
        <dbReference type="Proteomes" id="UP000265520"/>
    </source>
</evidence>
<feature type="non-terminal residue" evidence="1">
    <location>
        <position position="19"/>
    </location>
</feature>
<reference evidence="1 2" key="1">
    <citation type="journal article" date="2018" name="Front. Plant Sci.">
        <title>Red Clover (Trifolium pratense) and Zigzag Clover (T. medium) - A Picture of Genomic Similarities and Differences.</title>
        <authorList>
            <person name="Dluhosova J."/>
            <person name="Istvanek J."/>
            <person name="Nedelnik J."/>
            <person name="Repkova J."/>
        </authorList>
    </citation>
    <scope>NUCLEOTIDE SEQUENCE [LARGE SCALE GENOMIC DNA]</scope>
    <source>
        <strain evidence="2">cv. 10/8</strain>
        <tissue evidence="1">Leaf</tissue>
    </source>
</reference>
<keyword evidence="2" id="KW-1185">Reference proteome</keyword>
<accession>A0A392VV58</accession>
<protein>
    <submittedName>
        <fullName evidence="1">Uncharacterized protein</fullName>
    </submittedName>
</protein>
<name>A0A392VV58_9FABA</name>
<sequence length="19" mass="2349">MTKVVKRDQFLKLRREMGI</sequence>
<comment type="caution">
    <text evidence="1">The sequence shown here is derived from an EMBL/GenBank/DDBJ whole genome shotgun (WGS) entry which is preliminary data.</text>
</comment>
<proteinExistence type="predicted"/>
<dbReference type="AlphaFoldDB" id="A0A392VV58"/>
<dbReference type="EMBL" id="LXQA011269671">
    <property type="protein sequence ID" value="MCI91349.1"/>
    <property type="molecule type" value="Genomic_DNA"/>
</dbReference>
<organism evidence="1 2">
    <name type="scientific">Trifolium medium</name>
    <dbReference type="NCBI Taxonomy" id="97028"/>
    <lineage>
        <taxon>Eukaryota</taxon>
        <taxon>Viridiplantae</taxon>
        <taxon>Streptophyta</taxon>
        <taxon>Embryophyta</taxon>
        <taxon>Tracheophyta</taxon>
        <taxon>Spermatophyta</taxon>
        <taxon>Magnoliopsida</taxon>
        <taxon>eudicotyledons</taxon>
        <taxon>Gunneridae</taxon>
        <taxon>Pentapetalae</taxon>
        <taxon>rosids</taxon>
        <taxon>fabids</taxon>
        <taxon>Fabales</taxon>
        <taxon>Fabaceae</taxon>
        <taxon>Papilionoideae</taxon>
        <taxon>50 kb inversion clade</taxon>
        <taxon>NPAAA clade</taxon>
        <taxon>Hologalegina</taxon>
        <taxon>IRL clade</taxon>
        <taxon>Trifolieae</taxon>
        <taxon>Trifolium</taxon>
    </lineage>
</organism>
<evidence type="ECO:0000313" key="1">
    <source>
        <dbReference type="EMBL" id="MCI91349.1"/>
    </source>
</evidence>
<dbReference type="Proteomes" id="UP000265520">
    <property type="component" value="Unassembled WGS sequence"/>
</dbReference>